<name>A0A8H7CY69_9AGAR</name>
<evidence type="ECO:0000256" key="1">
    <source>
        <dbReference type="SAM" id="MobiDB-lite"/>
    </source>
</evidence>
<keyword evidence="3" id="KW-1185">Reference proteome</keyword>
<sequence length="592" mass="67793">MLQRLLIGRITSSRLLDLPRRVSSFGSVNQLRNASTSRRKRVALKQPTPPHLQAKGNVEQNNDLFSSENKNDDDLVASFLRFIDLVKDEPQKDQTELIHDRFQRRDLQIPSRAQIAENVVHSLFERRLFPQAVAVYHHMLEDNLVPSPSTDALFLAMSLATSTAPGQEQLDALTTILAYSSFTEAHFMEFLDHLVTLNIPLDTVEHLVRVFISVKGEGYRPSRSLIVKLVDIQTQAGEIVAAAETITQYDSQEGASDAAEPYARIIKSAPGDDQEAVDWIMGVMREKDVPISIIVFNAILARQKHARDLRKAFAFYGVLFHLSQTSPLKPNAVTYKHLFRILGYQYKPDHKPNHSRRHEPVGSVIPPRQLFSEMMSMWFSTGSHPPASDSALERQSQMEMDQALLTIAFRTFLYLDDYGAALAVLQLIPKMGLKINERTYFIALRFLARRIYYDVYWARRLLKQPFLAFELMGPFDHLKMDGDPEEVYRWIMERLLQHNSDRAEGEVIARGVTEAERGRIPTVDEVLRHNQRLPGGKIDEYPIVKMLCAVLQMRPATDGLPWGTVWRKKTVRNALRQMVPQNIELWTWSMPK</sequence>
<reference evidence="2" key="1">
    <citation type="submission" date="2020-05" db="EMBL/GenBank/DDBJ databases">
        <title>Mycena genomes resolve the evolution of fungal bioluminescence.</title>
        <authorList>
            <person name="Tsai I.J."/>
        </authorList>
    </citation>
    <scope>NUCLEOTIDE SEQUENCE</scope>
    <source>
        <strain evidence="2">160909Yilan</strain>
    </source>
</reference>
<dbReference type="EMBL" id="JACAZH010000011">
    <property type="protein sequence ID" value="KAF7354640.1"/>
    <property type="molecule type" value="Genomic_DNA"/>
</dbReference>
<dbReference type="AlphaFoldDB" id="A0A8H7CY69"/>
<gene>
    <name evidence="2" type="ORF">MSAN_01377500</name>
</gene>
<organism evidence="2 3">
    <name type="scientific">Mycena sanguinolenta</name>
    <dbReference type="NCBI Taxonomy" id="230812"/>
    <lineage>
        <taxon>Eukaryota</taxon>
        <taxon>Fungi</taxon>
        <taxon>Dikarya</taxon>
        <taxon>Basidiomycota</taxon>
        <taxon>Agaricomycotina</taxon>
        <taxon>Agaricomycetes</taxon>
        <taxon>Agaricomycetidae</taxon>
        <taxon>Agaricales</taxon>
        <taxon>Marasmiineae</taxon>
        <taxon>Mycenaceae</taxon>
        <taxon>Mycena</taxon>
    </lineage>
</organism>
<accession>A0A8H7CY69</accession>
<feature type="compositionally biased region" description="Polar residues" evidence="1">
    <location>
        <begin position="58"/>
        <end position="68"/>
    </location>
</feature>
<feature type="region of interest" description="Disordered" evidence="1">
    <location>
        <begin position="33"/>
        <end position="69"/>
    </location>
</feature>
<comment type="caution">
    <text evidence="2">The sequence shown here is derived from an EMBL/GenBank/DDBJ whole genome shotgun (WGS) entry which is preliminary data.</text>
</comment>
<protein>
    <submittedName>
        <fullName evidence="2">F-box domain-containing protein</fullName>
    </submittedName>
</protein>
<dbReference type="Proteomes" id="UP000623467">
    <property type="component" value="Unassembled WGS sequence"/>
</dbReference>
<proteinExistence type="predicted"/>
<dbReference type="OrthoDB" id="185373at2759"/>
<evidence type="ECO:0000313" key="2">
    <source>
        <dbReference type="EMBL" id="KAF7354640.1"/>
    </source>
</evidence>
<evidence type="ECO:0000313" key="3">
    <source>
        <dbReference type="Proteomes" id="UP000623467"/>
    </source>
</evidence>